<comment type="caution">
    <text evidence="6">The sequence shown here is derived from an EMBL/GenBank/DDBJ whole genome shotgun (WGS) entry which is preliminary data.</text>
</comment>
<keyword evidence="1 2" id="KW-0732">Signal</keyword>
<name>A0A923KVP6_9BURK</name>
<feature type="chain" id="PRO_5037563911" evidence="2">
    <location>
        <begin position="24"/>
        <end position="1109"/>
    </location>
</feature>
<dbReference type="Pfam" id="PF00149">
    <property type="entry name" value="Metallophos"/>
    <property type="match status" value="1"/>
</dbReference>
<dbReference type="RefSeq" id="WP_186917972.1">
    <property type="nucleotide sequence ID" value="NZ_JACOFZ010000013.1"/>
</dbReference>
<dbReference type="InterPro" id="IPR025924">
    <property type="entry name" value="YHYH_dom"/>
</dbReference>
<dbReference type="Pfam" id="PF14240">
    <property type="entry name" value="YHYH"/>
    <property type="match status" value="1"/>
</dbReference>
<evidence type="ECO:0000259" key="5">
    <source>
        <dbReference type="Pfam" id="PF14240"/>
    </source>
</evidence>
<protein>
    <submittedName>
        <fullName evidence="6">YHYH protein</fullName>
    </submittedName>
</protein>
<gene>
    <name evidence="6" type="ORF">H8K36_18315</name>
</gene>
<sequence length="1109" mass="119165">MKKNYFKLVLCLLCAIPVLTACGGTEQSVSTATIALAPAPASVTNTANFPAPRANYALTKMGNQITVTDLVGSTGSQTLTDASKLNFADMSINLRVGDIAQKMSEANLQSLIELYIAFFNRSPDADGLAYWMETMQAGGSLERIAESFYEAGKLYPQLTGYSETMNPQEFIRVVYKNVLGRTGSTAPTDSEVNYWANEVSAGRFTKASVINAMLVSARTFAKDPEYGWVTTLLNNKVNIGRYLSVEQGISYLNDSDNISKSMAVIAAITKDDTSKALSLVGLGQDDFSLLPSRTDIPKIIALGKGDGVLSVLFDASLAANNSGSVYVINCSAAGKTVSASGSSSLIRVTGLVNGVAYACTLNSRSGTILGTASVPAIGTPTAFSSLVEFKGNVVLGAPTNEAVIANVLSPTENWNVIVSYGRISGTYEKKTSIRNLLAGVPTEINLEGLAADSAYFYRLHLLNSSNVEIGTTSESRFHTARSIGSSFSFTIQGDSHPERPSEFSSSLYTRTLQTAAADQADFHITLGDDFSVDTLDPATVTKAQVVERYTLQRPYLGLIGRSSPVFLVNGNHEQSAGYLLNGTENNVAVWAQNARNMYYTQPAPNNFYSGNTQFLPFIGQPRNYYSWTWGDALFVAIDPYLPSTVPLATIFGNTPLNTDIWAVTHGDAQYQWLKATLEQSKAKYKFVFAHHVMGANRGGVEVANLAEWGGYNKNGVNEFAQKRPTWSLPIHQLMVANKVTAFFQGHDHVWVRQQLDGVTYQTLSEPANPNYNFSEFSSSFLSGDKFPNSGYTRVNVSTSGVKVDYVRTYLPADEGVGKTNGSVAFSYTIAPVSVVSGTSSTQGVGCNLSYSGFNSSTRVNANSIYNWSCSDSKRILSGNDIPDHAVTTGNFATPMSAQNINVTMPIAPVLATKTPTTIIGYANNSVKFDPATAGSCSSTATSTANNGGCVMVGGSGPWILEAIGGAFVFGTDESNAHVQPNGQYHYHGMPEGILNKLNKGTAMSLVGFAVDGFPIYARYGYINSNDSNSGIKVLASSYRKKSTPDAGRPSTNIFPMGTFTPDYEYVSGLGDLDECNGRFGVTPEFPKGIYYYMITDSFPYIQRCTKGAK</sequence>
<dbReference type="Gene3D" id="3.60.21.10">
    <property type="match status" value="1"/>
</dbReference>
<proteinExistence type="predicted"/>
<feature type="domain" description="DUF4214" evidence="4">
    <location>
        <begin position="161"/>
        <end position="217"/>
    </location>
</feature>
<keyword evidence="7" id="KW-1185">Reference proteome</keyword>
<dbReference type="InterPro" id="IPR029052">
    <property type="entry name" value="Metallo-depent_PP-like"/>
</dbReference>
<dbReference type="PROSITE" id="PS51257">
    <property type="entry name" value="PROKAR_LIPOPROTEIN"/>
    <property type="match status" value="1"/>
</dbReference>
<evidence type="ECO:0000259" key="4">
    <source>
        <dbReference type="Pfam" id="PF13946"/>
    </source>
</evidence>
<evidence type="ECO:0000256" key="2">
    <source>
        <dbReference type="SAM" id="SignalP"/>
    </source>
</evidence>
<dbReference type="InterPro" id="IPR025282">
    <property type="entry name" value="DUF4214"/>
</dbReference>
<reference evidence="6" key="1">
    <citation type="submission" date="2020-08" db="EMBL/GenBank/DDBJ databases">
        <title>Novel species isolated from subtropical streams in China.</title>
        <authorList>
            <person name="Lu H."/>
        </authorList>
    </citation>
    <scope>NUCLEOTIDE SEQUENCE</scope>
    <source>
        <strain evidence="6">LX22W</strain>
    </source>
</reference>
<evidence type="ECO:0000313" key="6">
    <source>
        <dbReference type="EMBL" id="MBC3883352.1"/>
    </source>
</evidence>
<feature type="signal peptide" evidence="2">
    <location>
        <begin position="1"/>
        <end position="23"/>
    </location>
</feature>
<evidence type="ECO:0000256" key="1">
    <source>
        <dbReference type="ARBA" id="ARBA00022729"/>
    </source>
</evidence>
<evidence type="ECO:0000259" key="3">
    <source>
        <dbReference type="Pfam" id="PF00149"/>
    </source>
</evidence>
<dbReference type="InterPro" id="IPR039331">
    <property type="entry name" value="PAPs-like"/>
</dbReference>
<feature type="domain" description="Calcineurin-like phosphoesterase" evidence="3">
    <location>
        <begin position="489"/>
        <end position="749"/>
    </location>
</feature>
<dbReference type="PANTHER" id="PTHR22953">
    <property type="entry name" value="ACID PHOSPHATASE RELATED"/>
    <property type="match status" value="1"/>
</dbReference>
<dbReference type="EMBL" id="JACOFZ010000013">
    <property type="protein sequence ID" value="MBC3883352.1"/>
    <property type="molecule type" value="Genomic_DNA"/>
</dbReference>
<dbReference type="PANTHER" id="PTHR22953:SF153">
    <property type="entry name" value="PURPLE ACID PHOSPHATASE"/>
    <property type="match status" value="1"/>
</dbReference>
<organism evidence="6 7">
    <name type="scientific">Undibacterium nitidum</name>
    <dbReference type="NCBI Taxonomy" id="2762298"/>
    <lineage>
        <taxon>Bacteria</taxon>
        <taxon>Pseudomonadati</taxon>
        <taxon>Pseudomonadota</taxon>
        <taxon>Betaproteobacteria</taxon>
        <taxon>Burkholderiales</taxon>
        <taxon>Oxalobacteraceae</taxon>
        <taxon>Undibacterium</taxon>
    </lineage>
</organism>
<feature type="domain" description="YHYH" evidence="5">
    <location>
        <begin position="902"/>
        <end position="1107"/>
    </location>
</feature>
<dbReference type="InterPro" id="IPR004843">
    <property type="entry name" value="Calcineurin-like_PHP"/>
</dbReference>
<dbReference type="Proteomes" id="UP000627446">
    <property type="component" value="Unassembled WGS sequence"/>
</dbReference>
<dbReference type="Pfam" id="PF13946">
    <property type="entry name" value="DUF4214"/>
    <property type="match status" value="1"/>
</dbReference>
<dbReference type="GO" id="GO:0003993">
    <property type="term" value="F:acid phosphatase activity"/>
    <property type="evidence" value="ECO:0007669"/>
    <property type="project" value="InterPro"/>
</dbReference>
<dbReference type="SUPFAM" id="SSF56300">
    <property type="entry name" value="Metallo-dependent phosphatases"/>
    <property type="match status" value="1"/>
</dbReference>
<accession>A0A923KVP6</accession>
<dbReference type="AlphaFoldDB" id="A0A923KVP6"/>
<evidence type="ECO:0000313" key="7">
    <source>
        <dbReference type="Proteomes" id="UP000627446"/>
    </source>
</evidence>